<evidence type="ECO:0000313" key="1">
    <source>
        <dbReference type="EMBL" id="CAI9259443.1"/>
    </source>
</evidence>
<dbReference type="AlphaFoldDB" id="A0AA35Y698"/>
<sequence>MSKKVGFFRWLWLTTARHTLFLTISFTRTISLTKTIGQCLNKPWGNDRFIISRHYNRHCSDSIQSWRPISYKIVIMTLYNKEMDPAGVEVEVEVEVVNHQNQNQNHAVQHQVGAL</sequence>
<gene>
    <name evidence="1" type="ORF">LSALG_LOCUS339</name>
</gene>
<proteinExistence type="predicted"/>
<dbReference type="EMBL" id="OX465086">
    <property type="protein sequence ID" value="CAI9259443.1"/>
    <property type="molecule type" value="Genomic_DNA"/>
</dbReference>
<reference evidence="1" key="1">
    <citation type="submission" date="2023-04" db="EMBL/GenBank/DDBJ databases">
        <authorList>
            <person name="Vijverberg K."/>
            <person name="Xiong W."/>
            <person name="Schranz E."/>
        </authorList>
    </citation>
    <scope>NUCLEOTIDE SEQUENCE</scope>
</reference>
<dbReference type="Proteomes" id="UP001177003">
    <property type="component" value="Chromosome 0"/>
</dbReference>
<organism evidence="1 2">
    <name type="scientific">Lactuca saligna</name>
    <name type="common">Willowleaf lettuce</name>
    <dbReference type="NCBI Taxonomy" id="75948"/>
    <lineage>
        <taxon>Eukaryota</taxon>
        <taxon>Viridiplantae</taxon>
        <taxon>Streptophyta</taxon>
        <taxon>Embryophyta</taxon>
        <taxon>Tracheophyta</taxon>
        <taxon>Spermatophyta</taxon>
        <taxon>Magnoliopsida</taxon>
        <taxon>eudicotyledons</taxon>
        <taxon>Gunneridae</taxon>
        <taxon>Pentapetalae</taxon>
        <taxon>asterids</taxon>
        <taxon>campanulids</taxon>
        <taxon>Asterales</taxon>
        <taxon>Asteraceae</taxon>
        <taxon>Cichorioideae</taxon>
        <taxon>Cichorieae</taxon>
        <taxon>Lactucinae</taxon>
        <taxon>Lactuca</taxon>
    </lineage>
</organism>
<evidence type="ECO:0000313" key="2">
    <source>
        <dbReference type="Proteomes" id="UP001177003"/>
    </source>
</evidence>
<name>A0AA35Y698_LACSI</name>
<protein>
    <submittedName>
        <fullName evidence="1">Uncharacterized protein</fullName>
    </submittedName>
</protein>
<keyword evidence="2" id="KW-1185">Reference proteome</keyword>
<accession>A0AA35Y698</accession>